<feature type="region of interest" description="Disordered" evidence="1">
    <location>
        <begin position="178"/>
        <end position="225"/>
    </location>
</feature>
<dbReference type="InterPro" id="IPR038986">
    <property type="entry name" value="Clr2"/>
</dbReference>
<evidence type="ECO:0000313" key="5">
    <source>
        <dbReference type="Proteomes" id="UP000016931"/>
    </source>
</evidence>
<feature type="compositionally biased region" description="Basic and acidic residues" evidence="1">
    <location>
        <begin position="533"/>
        <end position="555"/>
    </location>
</feature>
<evidence type="ECO:0008006" key="6">
    <source>
        <dbReference type="Google" id="ProtNLM"/>
    </source>
</evidence>
<accession>N1QIA8</accession>
<reference evidence="4 5" key="1">
    <citation type="journal article" date="2012" name="PLoS Pathog.">
        <title>Diverse lifestyles and strategies of plant pathogenesis encoded in the genomes of eighteen Dothideomycetes fungi.</title>
        <authorList>
            <person name="Ohm R.A."/>
            <person name="Feau N."/>
            <person name="Henrissat B."/>
            <person name="Schoch C.L."/>
            <person name="Horwitz B.A."/>
            <person name="Barry K.W."/>
            <person name="Condon B.J."/>
            <person name="Copeland A.C."/>
            <person name="Dhillon B."/>
            <person name="Glaser F."/>
            <person name="Hesse C.N."/>
            <person name="Kosti I."/>
            <person name="LaButti K."/>
            <person name="Lindquist E.A."/>
            <person name="Lucas S."/>
            <person name="Salamov A.A."/>
            <person name="Bradshaw R.E."/>
            <person name="Ciuffetti L."/>
            <person name="Hamelin R.C."/>
            <person name="Kema G.H.J."/>
            <person name="Lawrence C."/>
            <person name="Scott J.A."/>
            <person name="Spatafora J.W."/>
            <person name="Turgeon B.G."/>
            <person name="de Wit P.J.G.M."/>
            <person name="Zhong S."/>
            <person name="Goodwin S.B."/>
            <person name="Grigoriev I.V."/>
        </authorList>
    </citation>
    <scope>NUCLEOTIDE SEQUENCE [LARGE SCALE GENOMIC DNA]</scope>
    <source>
        <strain evidence="4 5">SO2202</strain>
    </source>
</reference>
<dbReference type="GO" id="GO:0070824">
    <property type="term" value="C:SHREC complex"/>
    <property type="evidence" value="ECO:0007669"/>
    <property type="project" value="InterPro"/>
</dbReference>
<dbReference type="Pfam" id="PF16761">
    <property type="entry name" value="Clr2_transil"/>
    <property type="match status" value="1"/>
</dbReference>
<dbReference type="OrthoDB" id="2421327at2759"/>
<feature type="region of interest" description="Disordered" evidence="1">
    <location>
        <begin position="533"/>
        <end position="586"/>
    </location>
</feature>
<evidence type="ECO:0000259" key="3">
    <source>
        <dbReference type="Pfam" id="PF16761"/>
    </source>
</evidence>
<dbReference type="InterPro" id="IPR031915">
    <property type="entry name" value="Clr2_N"/>
</dbReference>
<dbReference type="AlphaFoldDB" id="N1QIA8"/>
<proteinExistence type="predicted"/>
<feature type="compositionally biased region" description="Pro residues" evidence="1">
    <location>
        <begin position="203"/>
        <end position="220"/>
    </location>
</feature>
<dbReference type="EMBL" id="KB456269">
    <property type="protein sequence ID" value="EMF09719.1"/>
    <property type="molecule type" value="Genomic_DNA"/>
</dbReference>
<dbReference type="GeneID" id="27905360"/>
<dbReference type="HOGENOM" id="CLU_029547_1_0_1"/>
<dbReference type="OMA" id="RFYPTHR"/>
<dbReference type="GO" id="GO:0031934">
    <property type="term" value="C:mating-type region heterochromatin"/>
    <property type="evidence" value="ECO:0007669"/>
    <property type="project" value="TreeGrafter"/>
</dbReference>
<feature type="domain" description="Cryptic loci regulator 2 N-terminal" evidence="3">
    <location>
        <begin position="85"/>
        <end position="168"/>
    </location>
</feature>
<dbReference type="InterPro" id="IPR018839">
    <property type="entry name" value="Tscrpt-silencing_Clr2_C"/>
</dbReference>
<dbReference type="Proteomes" id="UP000016931">
    <property type="component" value="Unassembled WGS sequence"/>
</dbReference>
<feature type="compositionally biased region" description="Basic and acidic residues" evidence="1">
    <location>
        <begin position="182"/>
        <end position="192"/>
    </location>
</feature>
<feature type="domain" description="Cryptic loci regulator 2 C-terminal" evidence="2">
    <location>
        <begin position="370"/>
        <end position="494"/>
    </location>
</feature>
<dbReference type="PANTHER" id="PTHR38046:SF1">
    <property type="entry name" value="CRYPTIC LOCI REGULATOR 2"/>
    <property type="match status" value="1"/>
</dbReference>
<dbReference type="STRING" id="692275.N1QIA8"/>
<evidence type="ECO:0000256" key="1">
    <source>
        <dbReference type="SAM" id="MobiDB-lite"/>
    </source>
</evidence>
<gene>
    <name evidence="4" type="ORF">SEPMUDRAFT_166350</name>
</gene>
<evidence type="ECO:0000259" key="2">
    <source>
        <dbReference type="Pfam" id="PF10383"/>
    </source>
</evidence>
<name>N1QIA8_SPHMS</name>
<sequence length="644" mass="72458">MARFYPVYARRSDGKQEVVGKGRRKEMNQPTDDQLDQKPDKNGIADFYREVLPDEQKHIDWRRKLGGMLARELQAQDTSGGETGYLLVALPENYRLFEHVKKTEQNGKTELKNKTHTGGQNDRQDAYLYGHPAGRKKRFRSPNDFFPHLLWLSTDESGDPDNCSCKICSPEELENIVPGAKTRVERPGRTDAESPALVAARPHPQPQLQPQRPTPTPLPPAKTQNQSLDRTYGNFMYRAGELVWFSRGQAWGIGVVTRRWAHTETSCYSIQPLSYPGNTPQLTVKQGHKEIRPWLAWSVPRFLNVALNDQPNPPRYESADWQGIMQKKYGNGDLEVDGSIMAAKMVDAAYTLIDKNSNTRPEPNVVETRYDGMFLGAEKIWCGEPVRLQIGSGTDTAVITAIVERQRLSPANQQVTQQAVYLVGDIYSLATIQHNNPTIPSPADTNPHLPERMVKDLRIRNAQSIKTRRIASYWKLMSAQQRIDLHDIKGRWYEASIIMPILHPQIWVNALTKGEVQEASLWMNSRSDCLNSNRDDKLPRIPRENNRKATRRDAFGHSIPPGTTIEDGVQPPVPDNVDPGPMDHHIEIDPRFETADGAGNANHPVGVDSGTTGLEEFMDLDGGFGEVGDFVGGVHHHDANHGFF</sequence>
<dbReference type="Pfam" id="PF10383">
    <property type="entry name" value="Clr2"/>
    <property type="match status" value="1"/>
</dbReference>
<evidence type="ECO:0000313" key="4">
    <source>
        <dbReference type="EMBL" id="EMF09719.1"/>
    </source>
</evidence>
<keyword evidence="5" id="KW-1185">Reference proteome</keyword>
<dbReference type="GO" id="GO:0030466">
    <property type="term" value="P:silent mating-type cassette heterochromatin formation"/>
    <property type="evidence" value="ECO:0007669"/>
    <property type="project" value="TreeGrafter"/>
</dbReference>
<organism evidence="4 5">
    <name type="scientific">Sphaerulina musiva (strain SO2202)</name>
    <name type="common">Poplar stem canker fungus</name>
    <name type="synonym">Septoria musiva</name>
    <dbReference type="NCBI Taxonomy" id="692275"/>
    <lineage>
        <taxon>Eukaryota</taxon>
        <taxon>Fungi</taxon>
        <taxon>Dikarya</taxon>
        <taxon>Ascomycota</taxon>
        <taxon>Pezizomycotina</taxon>
        <taxon>Dothideomycetes</taxon>
        <taxon>Dothideomycetidae</taxon>
        <taxon>Mycosphaerellales</taxon>
        <taxon>Mycosphaerellaceae</taxon>
        <taxon>Sphaerulina</taxon>
    </lineage>
</organism>
<dbReference type="PANTHER" id="PTHR38046">
    <property type="entry name" value="CRYPTIC LOCI REGULATOR 2"/>
    <property type="match status" value="1"/>
</dbReference>
<dbReference type="RefSeq" id="XP_016757840.1">
    <property type="nucleotide sequence ID" value="XM_016908223.1"/>
</dbReference>
<dbReference type="eggNOG" id="ENOG502S16G">
    <property type="taxonomic scope" value="Eukaryota"/>
</dbReference>
<feature type="region of interest" description="Disordered" evidence="1">
    <location>
        <begin position="15"/>
        <end position="41"/>
    </location>
</feature>
<protein>
    <recommendedName>
        <fullName evidence="6">Cryptic loci regulator 2 N-terminal domain-containing protein</fullName>
    </recommendedName>
</protein>
<dbReference type="GO" id="GO:0033553">
    <property type="term" value="C:rDNA heterochromatin"/>
    <property type="evidence" value="ECO:0007669"/>
    <property type="project" value="TreeGrafter"/>
</dbReference>